<dbReference type="EMBL" id="JADBDY010000001">
    <property type="protein sequence ID" value="MBE1457181.1"/>
    <property type="molecule type" value="Genomic_DNA"/>
</dbReference>
<feature type="region of interest" description="Disordered" evidence="5">
    <location>
        <begin position="186"/>
        <end position="215"/>
    </location>
</feature>
<accession>A0ABR9HE57</accession>
<dbReference type="Pfam" id="PF17754">
    <property type="entry name" value="TetR_C_14"/>
    <property type="match status" value="1"/>
</dbReference>
<name>A0ABR9HE57_9ACTN</name>
<evidence type="ECO:0000256" key="3">
    <source>
        <dbReference type="ARBA" id="ARBA00023163"/>
    </source>
</evidence>
<feature type="DNA-binding region" description="H-T-H motif" evidence="4">
    <location>
        <begin position="30"/>
        <end position="49"/>
    </location>
</feature>
<feature type="compositionally biased region" description="Basic and acidic residues" evidence="5">
    <location>
        <begin position="204"/>
        <end position="215"/>
    </location>
</feature>
<dbReference type="PROSITE" id="PS50977">
    <property type="entry name" value="HTH_TETR_2"/>
    <property type="match status" value="1"/>
</dbReference>
<dbReference type="PANTHER" id="PTHR30055:SF238">
    <property type="entry name" value="MYCOFACTOCIN BIOSYNTHESIS TRANSCRIPTIONAL REGULATOR MFTR-RELATED"/>
    <property type="match status" value="1"/>
</dbReference>
<evidence type="ECO:0000256" key="4">
    <source>
        <dbReference type="PROSITE-ProRule" id="PRU00335"/>
    </source>
</evidence>
<comment type="caution">
    <text evidence="7">The sequence shown here is derived from an EMBL/GenBank/DDBJ whole genome shotgun (WGS) entry which is preliminary data.</text>
</comment>
<keyword evidence="1" id="KW-0805">Transcription regulation</keyword>
<dbReference type="PANTHER" id="PTHR30055">
    <property type="entry name" value="HTH-TYPE TRANSCRIPTIONAL REGULATOR RUTR"/>
    <property type="match status" value="1"/>
</dbReference>
<keyword evidence="8" id="KW-1185">Reference proteome</keyword>
<dbReference type="Gene3D" id="1.10.357.10">
    <property type="entry name" value="Tetracycline Repressor, domain 2"/>
    <property type="match status" value="1"/>
</dbReference>
<dbReference type="SUPFAM" id="SSF46689">
    <property type="entry name" value="Homeodomain-like"/>
    <property type="match status" value="1"/>
</dbReference>
<dbReference type="InterPro" id="IPR001647">
    <property type="entry name" value="HTH_TetR"/>
</dbReference>
<dbReference type="PRINTS" id="PR00455">
    <property type="entry name" value="HTHTETR"/>
</dbReference>
<evidence type="ECO:0000256" key="2">
    <source>
        <dbReference type="ARBA" id="ARBA00023125"/>
    </source>
</evidence>
<evidence type="ECO:0000259" key="6">
    <source>
        <dbReference type="PROSITE" id="PS50977"/>
    </source>
</evidence>
<evidence type="ECO:0000256" key="1">
    <source>
        <dbReference type="ARBA" id="ARBA00023015"/>
    </source>
</evidence>
<dbReference type="Pfam" id="PF00440">
    <property type="entry name" value="TetR_N"/>
    <property type="match status" value="1"/>
</dbReference>
<dbReference type="InterPro" id="IPR050109">
    <property type="entry name" value="HTH-type_TetR-like_transc_reg"/>
</dbReference>
<proteinExistence type="predicted"/>
<dbReference type="RefSeq" id="WP_191273173.1">
    <property type="nucleotide sequence ID" value="NZ_BMXJ01000006.1"/>
</dbReference>
<sequence>MSRRRREIMRMQIARAAVELFTAKGVTATTGDDIARELGISTRTLWRYFPSKESCVRPLLTSGLDLMADRLRSWPADLSLAEHLERSGALDEDGRTALGAPTIDLIRMTRTEPGLMAVWLTVHQTAEGVFAEAVAERAGAAPDTLSVRVQAAAINVALRVAAEQLASDEGHGESMTALVRKALTTVGDGLGPLPRGTGTGEPGPRLRDAPAHHPG</sequence>
<evidence type="ECO:0000313" key="8">
    <source>
        <dbReference type="Proteomes" id="UP000598217"/>
    </source>
</evidence>
<keyword evidence="3" id="KW-0804">Transcription</keyword>
<dbReference type="InterPro" id="IPR009057">
    <property type="entry name" value="Homeodomain-like_sf"/>
</dbReference>
<evidence type="ECO:0000256" key="5">
    <source>
        <dbReference type="SAM" id="MobiDB-lite"/>
    </source>
</evidence>
<reference evidence="7 8" key="1">
    <citation type="submission" date="2020-10" db="EMBL/GenBank/DDBJ databases">
        <title>Sequencing the genomes of 1000 actinobacteria strains.</title>
        <authorList>
            <person name="Klenk H.-P."/>
        </authorList>
    </citation>
    <scope>NUCLEOTIDE SEQUENCE [LARGE SCALE GENOMIC DNA]</scope>
    <source>
        <strain evidence="7 8">DSM 45157</strain>
    </source>
</reference>
<gene>
    <name evidence="7" type="ORF">H4W79_001395</name>
</gene>
<dbReference type="Proteomes" id="UP000598217">
    <property type="component" value="Unassembled WGS sequence"/>
</dbReference>
<keyword evidence="2 4" id="KW-0238">DNA-binding</keyword>
<dbReference type="InterPro" id="IPR041347">
    <property type="entry name" value="MftR_C"/>
</dbReference>
<protein>
    <submittedName>
        <fullName evidence="7">AcrR family transcriptional regulator</fullName>
    </submittedName>
</protein>
<organism evidence="7 8">
    <name type="scientific">Nocardiopsis terrae</name>
    <dbReference type="NCBI Taxonomy" id="372655"/>
    <lineage>
        <taxon>Bacteria</taxon>
        <taxon>Bacillati</taxon>
        <taxon>Actinomycetota</taxon>
        <taxon>Actinomycetes</taxon>
        <taxon>Streptosporangiales</taxon>
        <taxon>Nocardiopsidaceae</taxon>
        <taxon>Nocardiopsis</taxon>
    </lineage>
</organism>
<evidence type="ECO:0000313" key="7">
    <source>
        <dbReference type="EMBL" id="MBE1457181.1"/>
    </source>
</evidence>
<feature type="domain" description="HTH tetR-type" evidence="6">
    <location>
        <begin position="7"/>
        <end position="67"/>
    </location>
</feature>